<dbReference type="PANTHER" id="PTHR45768">
    <property type="entry name" value="E3 UBIQUITIN-PROTEIN LIGASE RNF13-LIKE"/>
    <property type="match status" value="1"/>
</dbReference>
<feature type="region of interest" description="Disordered" evidence="15">
    <location>
        <begin position="223"/>
        <end position="243"/>
    </location>
</feature>
<keyword evidence="7" id="KW-0479">Metal-binding</keyword>
<keyword evidence="10" id="KW-0862">Zinc</keyword>
<feature type="domain" description="RING-type" evidence="17">
    <location>
        <begin position="151"/>
        <end position="193"/>
    </location>
</feature>
<evidence type="ECO:0000256" key="4">
    <source>
        <dbReference type="ARBA" id="ARBA00012483"/>
    </source>
</evidence>
<comment type="catalytic activity">
    <reaction evidence="1">
        <text>S-ubiquitinyl-[E2 ubiquitin-conjugating enzyme]-L-cysteine + [acceptor protein]-L-lysine = [E2 ubiquitin-conjugating enzyme]-L-cysteine + N(6)-ubiquitinyl-[acceptor protein]-L-lysine.</text>
        <dbReference type="EC" id="2.3.2.27"/>
    </reaction>
</comment>
<keyword evidence="8 14" id="KW-0863">Zinc-finger</keyword>
<dbReference type="PANTHER" id="PTHR45768:SF10">
    <property type="entry name" value="RING-H2 FINGER PROTEIN ATL13-RELATED"/>
    <property type="match status" value="1"/>
</dbReference>
<dbReference type="InterPro" id="IPR013083">
    <property type="entry name" value="Znf_RING/FYVE/PHD"/>
</dbReference>
<accession>A0AAN7K4Z7</accession>
<evidence type="ECO:0000256" key="13">
    <source>
        <dbReference type="ARBA" id="ARBA00024209"/>
    </source>
</evidence>
<evidence type="ECO:0000256" key="11">
    <source>
        <dbReference type="ARBA" id="ARBA00022989"/>
    </source>
</evidence>
<sequence length="389" mass="43280">MDIETLKMCGFMSFEVNPKKRTKKLFMLHSEKLRIFHFFAIMESTPPQLFPPQPPASGGHDMGYGATPRILLLIIILAAIFFVSGLFHLLVRFLMRPTNIDAEELERTTAFQGRLQQLFHLHDAGVDQSVIDTLPVFYYRAIVGIRDPLDCAVCLCEFEADDKLRLLPRCSHAFHVDCIDTWLLSHSTCPICRSNILHDSTPNIRPSAVVVVLESGSESPREIARESEVVGAPDTSSVSSRVSEPEELVVKLGRFKNIDGGGGGEGCSTESTDVGNGSKVGSRRCFSMGSFEYVMNDTASLQVPMRTLIKNNLSSSKRNGAEMSERHCKSKRHPSVQQQKPSNGNSGSSNNKKEVTRKKDSFSISKIWLRRENQRPDAGASSSRRIFSL</sequence>
<name>A0AAN7K4Z7_9MYRT</name>
<feature type="compositionally biased region" description="Basic and acidic residues" evidence="15">
    <location>
        <begin position="351"/>
        <end position="361"/>
    </location>
</feature>
<evidence type="ECO:0000256" key="1">
    <source>
        <dbReference type="ARBA" id="ARBA00000900"/>
    </source>
</evidence>
<proteinExistence type="inferred from homology"/>
<dbReference type="SUPFAM" id="SSF57850">
    <property type="entry name" value="RING/U-box"/>
    <property type="match status" value="1"/>
</dbReference>
<evidence type="ECO:0000256" key="16">
    <source>
        <dbReference type="SAM" id="Phobius"/>
    </source>
</evidence>
<evidence type="ECO:0000256" key="14">
    <source>
        <dbReference type="PROSITE-ProRule" id="PRU00175"/>
    </source>
</evidence>
<comment type="pathway">
    <text evidence="3">Protein modification; protein ubiquitination.</text>
</comment>
<comment type="subcellular location">
    <subcellularLocation>
        <location evidence="2">Membrane</location>
        <topology evidence="2">Single-pass membrane protein</topology>
    </subcellularLocation>
</comment>
<dbReference type="GO" id="GO:0016020">
    <property type="term" value="C:membrane"/>
    <property type="evidence" value="ECO:0007669"/>
    <property type="project" value="UniProtKB-SubCell"/>
</dbReference>
<keyword evidence="6 16" id="KW-0812">Transmembrane</keyword>
<evidence type="ECO:0000256" key="2">
    <source>
        <dbReference type="ARBA" id="ARBA00004167"/>
    </source>
</evidence>
<dbReference type="EMBL" id="JAXIOK010000010">
    <property type="protein sequence ID" value="KAK4760680.1"/>
    <property type="molecule type" value="Genomic_DNA"/>
</dbReference>
<evidence type="ECO:0000256" key="15">
    <source>
        <dbReference type="SAM" id="MobiDB-lite"/>
    </source>
</evidence>
<dbReference type="PROSITE" id="PS50089">
    <property type="entry name" value="ZF_RING_2"/>
    <property type="match status" value="1"/>
</dbReference>
<keyword evidence="9" id="KW-0833">Ubl conjugation pathway</keyword>
<evidence type="ECO:0000256" key="8">
    <source>
        <dbReference type="ARBA" id="ARBA00022771"/>
    </source>
</evidence>
<evidence type="ECO:0000256" key="9">
    <source>
        <dbReference type="ARBA" id="ARBA00022786"/>
    </source>
</evidence>
<feature type="region of interest" description="Disordered" evidence="15">
    <location>
        <begin position="312"/>
        <end position="389"/>
    </location>
</feature>
<gene>
    <name evidence="18" type="ORF">SAY87_005573</name>
</gene>
<evidence type="ECO:0000256" key="3">
    <source>
        <dbReference type="ARBA" id="ARBA00004906"/>
    </source>
</evidence>
<comment type="caution">
    <text evidence="18">The sequence shown here is derived from an EMBL/GenBank/DDBJ whole genome shotgun (WGS) entry which is preliminary data.</text>
</comment>
<dbReference type="Pfam" id="PF13639">
    <property type="entry name" value="zf-RING_2"/>
    <property type="match status" value="1"/>
</dbReference>
<evidence type="ECO:0000256" key="7">
    <source>
        <dbReference type="ARBA" id="ARBA00022723"/>
    </source>
</evidence>
<evidence type="ECO:0000256" key="12">
    <source>
        <dbReference type="ARBA" id="ARBA00023136"/>
    </source>
</evidence>
<keyword evidence="12 16" id="KW-0472">Membrane</keyword>
<evidence type="ECO:0000256" key="6">
    <source>
        <dbReference type="ARBA" id="ARBA00022692"/>
    </source>
</evidence>
<dbReference type="FunFam" id="3.30.40.10:FF:000187">
    <property type="entry name" value="E3 ubiquitin-protein ligase ATL6"/>
    <property type="match status" value="1"/>
</dbReference>
<dbReference type="GO" id="GO:0061630">
    <property type="term" value="F:ubiquitin protein ligase activity"/>
    <property type="evidence" value="ECO:0007669"/>
    <property type="project" value="UniProtKB-EC"/>
</dbReference>
<keyword evidence="11 16" id="KW-1133">Transmembrane helix</keyword>
<dbReference type="EC" id="2.3.2.27" evidence="4"/>
<dbReference type="SMART" id="SM00184">
    <property type="entry name" value="RING"/>
    <property type="match status" value="1"/>
</dbReference>
<protein>
    <recommendedName>
        <fullName evidence="4">RING-type E3 ubiquitin transferase</fullName>
        <ecNumber evidence="4">2.3.2.27</ecNumber>
    </recommendedName>
</protein>
<reference evidence="18 19" key="1">
    <citation type="journal article" date="2023" name="Hortic Res">
        <title>Pangenome of water caltrop reveals structural variations and asymmetric subgenome divergence after allopolyploidization.</title>
        <authorList>
            <person name="Zhang X."/>
            <person name="Chen Y."/>
            <person name="Wang L."/>
            <person name="Yuan Y."/>
            <person name="Fang M."/>
            <person name="Shi L."/>
            <person name="Lu R."/>
            <person name="Comes H.P."/>
            <person name="Ma Y."/>
            <person name="Chen Y."/>
            <person name="Huang G."/>
            <person name="Zhou Y."/>
            <person name="Zheng Z."/>
            <person name="Qiu Y."/>
        </authorList>
    </citation>
    <scope>NUCLEOTIDE SEQUENCE [LARGE SCALE GENOMIC DNA]</scope>
    <source>
        <tissue evidence="18">Roots</tissue>
    </source>
</reference>
<dbReference type="Gene3D" id="3.30.40.10">
    <property type="entry name" value="Zinc/RING finger domain, C3HC4 (zinc finger)"/>
    <property type="match status" value="1"/>
</dbReference>
<evidence type="ECO:0000313" key="18">
    <source>
        <dbReference type="EMBL" id="KAK4760680.1"/>
    </source>
</evidence>
<organism evidence="18 19">
    <name type="scientific">Trapa incisa</name>
    <dbReference type="NCBI Taxonomy" id="236973"/>
    <lineage>
        <taxon>Eukaryota</taxon>
        <taxon>Viridiplantae</taxon>
        <taxon>Streptophyta</taxon>
        <taxon>Embryophyta</taxon>
        <taxon>Tracheophyta</taxon>
        <taxon>Spermatophyta</taxon>
        <taxon>Magnoliopsida</taxon>
        <taxon>eudicotyledons</taxon>
        <taxon>Gunneridae</taxon>
        <taxon>Pentapetalae</taxon>
        <taxon>rosids</taxon>
        <taxon>malvids</taxon>
        <taxon>Myrtales</taxon>
        <taxon>Lythraceae</taxon>
        <taxon>Trapa</taxon>
    </lineage>
</organism>
<evidence type="ECO:0000313" key="19">
    <source>
        <dbReference type="Proteomes" id="UP001345219"/>
    </source>
</evidence>
<evidence type="ECO:0000256" key="10">
    <source>
        <dbReference type="ARBA" id="ARBA00022833"/>
    </source>
</evidence>
<dbReference type="InterPro" id="IPR001841">
    <property type="entry name" value="Znf_RING"/>
</dbReference>
<feature type="transmembrane region" description="Helical" evidence="16">
    <location>
        <begin position="70"/>
        <end position="91"/>
    </location>
</feature>
<feature type="compositionally biased region" description="Polar residues" evidence="15">
    <location>
        <begin position="380"/>
        <end position="389"/>
    </location>
</feature>
<dbReference type="AlphaFoldDB" id="A0AAN7K4Z7"/>
<evidence type="ECO:0000259" key="17">
    <source>
        <dbReference type="PROSITE" id="PS50089"/>
    </source>
</evidence>
<keyword evidence="5" id="KW-0808">Transferase</keyword>
<dbReference type="Proteomes" id="UP001345219">
    <property type="component" value="Chromosome 5"/>
</dbReference>
<comment type="similarity">
    <text evidence="13">Belongs to the RING-type zinc finger family. ATL subfamily.</text>
</comment>
<dbReference type="GO" id="GO:0008270">
    <property type="term" value="F:zinc ion binding"/>
    <property type="evidence" value="ECO:0007669"/>
    <property type="project" value="UniProtKB-KW"/>
</dbReference>
<evidence type="ECO:0000256" key="5">
    <source>
        <dbReference type="ARBA" id="ARBA00022679"/>
    </source>
</evidence>
<dbReference type="CDD" id="cd16461">
    <property type="entry name" value="RING-H2_EL5-like"/>
    <property type="match status" value="1"/>
</dbReference>
<keyword evidence="19" id="KW-1185">Reference proteome</keyword>